<dbReference type="PANTHER" id="PTHR10699:SF11">
    <property type="entry name" value="IGLOO, ISOFORM A"/>
    <property type="match status" value="1"/>
</dbReference>
<evidence type="ECO:0000313" key="3">
    <source>
        <dbReference type="Proteomes" id="UP000053825"/>
    </source>
</evidence>
<evidence type="ECO:0000259" key="1">
    <source>
        <dbReference type="SMART" id="SM00394"/>
    </source>
</evidence>
<evidence type="ECO:0000313" key="2">
    <source>
        <dbReference type="EMBL" id="KOC60569.1"/>
    </source>
</evidence>
<dbReference type="SMART" id="SM00015">
    <property type="entry name" value="IQ"/>
    <property type="match status" value="2"/>
</dbReference>
<dbReference type="SMART" id="SM00394">
    <property type="entry name" value="RIIa"/>
    <property type="match status" value="1"/>
</dbReference>
<organism evidence="2 3">
    <name type="scientific">Habropoda laboriosa</name>
    <dbReference type="NCBI Taxonomy" id="597456"/>
    <lineage>
        <taxon>Eukaryota</taxon>
        <taxon>Metazoa</taxon>
        <taxon>Ecdysozoa</taxon>
        <taxon>Arthropoda</taxon>
        <taxon>Hexapoda</taxon>
        <taxon>Insecta</taxon>
        <taxon>Pterygota</taxon>
        <taxon>Neoptera</taxon>
        <taxon>Endopterygota</taxon>
        <taxon>Hymenoptera</taxon>
        <taxon>Apocrita</taxon>
        <taxon>Aculeata</taxon>
        <taxon>Apoidea</taxon>
        <taxon>Anthophila</taxon>
        <taxon>Apidae</taxon>
        <taxon>Habropoda</taxon>
    </lineage>
</organism>
<name>A0A0L7QPT6_9HYME</name>
<keyword evidence="3" id="KW-1185">Reference proteome</keyword>
<dbReference type="CDD" id="cd12100">
    <property type="entry name" value="DD_CABYR_SP17"/>
    <property type="match status" value="1"/>
</dbReference>
<dbReference type="GO" id="GO:0005516">
    <property type="term" value="F:calmodulin binding"/>
    <property type="evidence" value="ECO:0007669"/>
    <property type="project" value="TreeGrafter"/>
</dbReference>
<proteinExistence type="predicted"/>
<gene>
    <name evidence="2" type="ORF">WH47_07732</name>
</gene>
<dbReference type="Proteomes" id="UP000053825">
    <property type="component" value="Unassembled WGS sequence"/>
</dbReference>
<sequence length="290" mass="32864">MDVILQKHEAKHIYKVPEGLRELCTDISREVLRSQPSNLYAFIAEYVDTLLITRENTKIAVKVVNNILLGSQAILCILYRSGFTLEQIAVAAPRIQKAFREYLDAVDTQPVQICDDPTCDEKSMISIRSILEATGSTREEAERAATVIQAAFRGHYERMALNEAQGKIQWQRAVTNTLDILRKAGATQAEISKAARHVKFAYRGYYIRRNQRIDAPEADEEPLKKDERILEPAEAIQAVAWMEMMYHDSGLTLEKANEAASIIQVTIHVYMCDVNAQFVFLGNLICIEEE</sequence>
<dbReference type="InterPro" id="IPR047579">
    <property type="entry name" value="DD_CABYR_SP17"/>
</dbReference>
<accession>A0A0L7QPT6</accession>
<dbReference type="Gene3D" id="1.20.5.190">
    <property type="match status" value="1"/>
</dbReference>
<protein>
    <recommendedName>
        <fullName evidence="1">RIIa domain-containing protein</fullName>
    </recommendedName>
</protein>
<dbReference type="STRING" id="597456.A0A0L7QPT6"/>
<reference evidence="2 3" key="1">
    <citation type="submission" date="2015-07" db="EMBL/GenBank/DDBJ databases">
        <title>The genome of Habropoda laboriosa.</title>
        <authorList>
            <person name="Pan H."/>
            <person name="Kapheim K."/>
        </authorList>
    </citation>
    <scope>NUCLEOTIDE SEQUENCE [LARGE SCALE GENOMIC DNA]</scope>
    <source>
        <strain evidence="2">0110345459</strain>
    </source>
</reference>
<dbReference type="EMBL" id="KQ414811">
    <property type="protein sequence ID" value="KOC60569.1"/>
    <property type="molecule type" value="Genomic_DNA"/>
</dbReference>
<dbReference type="Gene3D" id="1.20.890.10">
    <property type="entry name" value="cAMP-dependent protein kinase regulatory subunit, dimerization-anchoring domain"/>
    <property type="match status" value="1"/>
</dbReference>
<dbReference type="Pfam" id="PF02197">
    <property type="entry name" value="RIIa"/>
    <property type="match status" value="1"/>
</dbReference>
<dbReference type="PANTHER" id="PTHR10699">
    <property type="entry name" value="NEUROMODULIN"/>
    <property type="match status" value="1"/>
</dbReference>
<dbReference type="AlphaFoldDB" id="A0A0L7QPT6"/>
<dbReference type="InterPro" id="IPR000048">
    <property type="entry name" value="IQ_motif_EF-hand-BS"/>
</dbReference>
<dbReference type="PROSITE" id="PS50096">
    <property type="entry name" value="IQ"/>
    <property type="match status" value="1"/>
</dbReference>
<dbReference type="SUPFAM" id="SSF47391">
    <property type="entry name" value="Dimerization-anchoring domain of cAMP-dependent PK regulatory subunit"/>
    <property type="match status" value="1"/>
</dbReference>
<dbReference type="InterPro" id="IPR003117">
    <property type="entry name" value="cAMP_dep_PK_reg_su_I/II_a/b"/>
</dbReference>
<dbReference type="OrthoDB" id="26525at2759"/>
<dbReference type="CDD" id="cd23767">
    <property type="entry name" value="IQCD"/>
    <property type="match status" value="1"/>
</dbReference>
<feature type="domain" description="RIIa" evidence="1">
    <location>
        <begin position="18"/>
        <end position="55"/>
    </location>
</feature>